<comment type="similarity">
    <text evidence="1">Belongs to the type-B carboxylesterase/lipase family.</text>
</comment>
<dbReference type="AlphaFoldDB" id="A0AAD9L5R7"/>
<name>A0AAD9L5R7_RIDPI</name>
<organism evidence="7 8">
    <name type="scientific">Ridgeia piscesae</name>
    <name type="common">Tubeworm</name>
    <dbReference type="NCBI Taxonomy" id="27915"/>
    <lineage>
        <taxon>Eukaryota</taxon>
        <taxon>Metazoa</taxon>
        <taxon>Spiralia</taxon>
        <taxon>Lophotrochozoa</taxon>
        <taxon>Annelida</taxon>
        <taxon>Polychaeta</taxon>
        <taxon>Sedentaria</taxon>
        <taxon>Canalipalpata</taxon>
        <taxon>Sabellida</taxon>
        <taxon>Siboglinidae</taxon>
        <taxon>Ridgeia</taxon>
    </lineage>
</organism>
<dbReference type="PANTHER" id="PTHR43918:SF4">
    <property type="entry name" value="CARBOXYLIC ESTER HYDROLASE"/>
    <property type="match status" value="1"/>
</dbReference>
<dbReference type="Pfam" id="PF00135">
    <property type="entry name" value="COesterase"/>
    <property type="match status" value="2"/>
</dbReference>
<dbReference type="InterPro" id="IPR050654">
    <property type="entry name" value="AChE-related_enzymes"/>
</dbReference>
<evidence type="ECO:0000256" key="3">
    <source>
        <dbReference type="ARBA" id="ARBA00022801"/>
    </source>
</evidence>
<evidence type="ECO:0000313" key="7">
    <source>
        <dbReference type="EMBL" id="KAK2183509.1"/>
    </source>
</evidence>
<dbReference type="PANTHER" id="PTHR43918">
    <property type="entry name" value="ACETYLCHOLINESTERASE"/>
    <property type="match status" value="1"/>
</dbReference>
<dbReference type="InterPro" id="IPR000997">
    <property type="entry name" value="Cholinesterase"/>
</dbReference>
<dbReference type="InterPro" id="IPR002018">
    <property type="entry name" value="CarbesteraseB"/>
</dbReference>
<keyword evidence="5" id="KW-0732">Signal</keyword>
<dbReference type="EMBL" id="JAODUO010000309">
    <property type="protein sequence ID" value="KAK2183509.1"/>
    <property type="molecule type" value="Genomic_DNA"/>
</dbReference>
<sequence>MLLFSVTCLPTAILFADRHLPEVKTTAGVVRGRVVPAPQGSKVNEYLGVPFAQPPVGDLRYHDPVRLDKLPSDPYEATDHKYSCIQFLDETFGSFAGSAMWNAPNDLREDCLYLNVWTPRSSGKKAVMVWIYGGGFYSGSNALWVYDGKALAAHGDVIVVAPNYRVGTFGFLSTGDGKIKGEQKHNRGASSAGLHLMSARSQPLFRRAIYESGSPDSHWSFMTSLQARNRSRAFLRGVNCSRDDDADAILRCLRALPVDVIQSAEWVDSRFMVFPWAPTVDGRFLTDTPYSLMKAGRFQHKESLLGVNKNEGTFWILYVLDGFTKDGPSLQNRTTFKRGVDVIAWDLSEETRAQLKQLYRPTDDRGRAAAFRDALGDVCGDRSFTCPTWEMATTLADTGAPTYFYYLAYRATTEVWPPWMGVIHGAEIQVGPCIPYAV</sequence>
<dbReference type="GO" id="GO:0005615">
    <property type="term" value="C:extracellular space"/>
    <property type="evidence" value="ECO:0007669"/>
    <property type="project" value="TreeGrafter"/>
</dbReference>
<evidence type="ECO:0000313" key="8">
    <source>
        <dbReference type="Proteomes" id="UP001209878"/>
    </source>
</evidence>
<proteinExistence type="inferred from homology"/>
<dbReference type="GO" id="GO:0005886">
    <property type="term" value="C:plasma membrane"/>
    <property type="evidence" value="ECO:0007669"/>
    <property type="project" value="TreeGrafter"/>
</dbReference>
<dbReference type="SUPFAM" id="SSF53474">
    <property type="entry name" value="alpha/beta-Hydrolases"/>
    <property type="match status" value="1"/>
</dbReference>
<protein>
    <recommendedName>
        <fullName evidence="6">Carboxylesterase type B domain-containing protein</fullName>
    </recommendedName>
</protein>
<gene>
    <name evidence="7" type="ORF">NP493_309g02110</name>
</gene>
<dbReference type="PROSITE" id="PS00941">
    <property type="entry name" value="CARBOXYLESTERASE_B_2"/>
    <property type="match status" value="1"/>
</dbReference>
<dbReference type="PRINTS" id="PR00878">
    <property type="entry name" value="CHOLNESTRASE"/>
</dbReference>
<feature type="chain" id="PRO_5041941120" description="Carboxylesterase type B domain-containing protein" evidence="5">
    <location>
        <begin position="17"/>
        <end position="438"/>
    </location>
</feature>
<keyword evidence="4" id="KW-1015">Disulfide bond</keyword>
<comment type="caution">
    <text evidence="7">The sequence shown here is derived from an EMBL/GenBank/DDBJ whole genome shotgun (WGS) entry which is preliminary data.</text>
</comment>
<dbReference type="GO" id="GO:0006581">
    <property type="term" value="P:acetylcholine catabolic process"/>
    <property type="evidence" value="ECO:0007669"/>
    <property type="project" value="TreeGrafter"/>
</dbReference>
<keyword evidence="3" id="KW-0378">Hydrolase</keyword>
<reference evidence="7" key="1">
    <citation type="journal article" date="2023" name="Mol. Biol. Evol.">
        <title>Third-Generation Sequencing Reveals the Adaptive Role of the Epigenome in Three Deep-Sea Polychaetes.</title>
        <authorList>
            <person name="Perez M."/>
            <person name="Aroh O."/>
            <person name="Sun Y."/>
            <person name="Lan Y."/>
            <person name="Juniper S.K."/>
            <person name="Young C.R."/>
            <person name="Angers B."/>
            <person name="Qian P.Y."/>
        </authorList>
    </citation>
    <scope>NUCLEOTIDE SEQUENCE</scope>
    <source>
        <strain evidence="7">R07B-5</strain>
    </source>
</reference>
<evidence type="ECO:0000256" key="1">
    <source>
        <dbReference type="ARBA" id="ARBA00005964"/>
    </source>
</evidence>
<dbReference type="InterPro" id="IPR019819">
    <property type="entry name" value="Carboxylesterase_B_CS"/>
</dbReference>
<feature type="domain" description="Carboxylesterase type B" evidence="6">
    <location>
        <begin position="187"/>
        <end position="429"/>
    </location>
</feature>
<evidence type="ECO:0000259" key="6">
    <source>
        <dbReference type="Pfam" id="PF00135"/>
    </source>
</evidence>
<dbReference type="Proteomes" id="UP001209878">
    <property type="component" value="Unassembled WGS sequence"/>
</dbReference>
<dbReference type="GO" id="GO:0003990">
    <property type="term" value="F:acetylcholinesterase activity"/>
    <property type="evidence" value="ECO:0007669"/>
    <property type="project" value="TreeGrafter"/>
</dbReference>
<evidence type="ECO:0000256" key="4">
    <source>
        <dbReference type="ARBA" id="ARBA00023157"/>
    </source>
</evidence>
<dbReference type="Gene3D" id="3.40.50.1820">
    <property type="entry name" value="alpha/beta hydrolase"/>
    <property type="match status" value="2"/>
</dbReference>
<dbReference type="GO" id="GO:0019695">
    <property type="term" value="P:choline metabolic process"/>
    <property type="evidence" value="ECO:0007669"/>
    <property type="project" value="TreeGrafter"/>
</dbReference>
<feature type="signal peptide" evidence="5">
    <location>
        <begin position="1"/>
        <end position="16"/>
    </location>
</feature>
<dbReference type="InterPro" id="IPR029058">
    <property type="entry name" value="AB_hydrolase_fold"/>
</dbReference>
<accession>A0AAD9L5R7</accession>
<keyword evidence="2" id="KW-0719">Serine esterase</keyword>
<evidence type="ECO:0000256" key="2">
    <source>
        <dbReference type="ARBA" id="ARBA00022487"/>
    </source>
</evidence>
<feature type="domain" description="Carboxylesterase type B" evidence="6">
    <location>
        <begin position="21"/>
        <end position="181"/>
    </location>
</feature>
<keyword evidence="8" id="KW-1185">Reference proteome</keyword>
<evidence type="ECO:0000256" key="5">
    <source>
        <dbReference type="SAM" id="SignalP"/>
    </source>
</evidence>